<keyword evidence="1" id="KW-1133">Transmembrane helix</keyword>
<keyword evidence="1" id="KW-0812">Transmembrane</keyword>
<gene>
    <name evidence="2" type="ORF">SDC9_117344</name>
</gene>
<feature type="transmembrane region" description="Helical" evidence="1">
    <location>
        <begin position="7"/>
        <end position="31"/>
    </location>
</feature>
<protein>
    <submittedName>
        <fullName evidence="2">Uncharacterized protein</fullName>
    </submittedName>
</protein>
<feature type="transmembrane region" description="Helical" evidence="1">
    <location>
        <begin position="37"/>
        <end position="64"/>
    </location>
</feature>
<dbReference type="EMBL" id="VSSQ01023445">
    <property type="protein sequence ID" value="MPM70389.1"/>
    <property type="molecule type" value="Genomic_DNA"/>
</dbReference>
<organism evidence="2">
    <name type="scientific">bioreactor metagenome</name>
    <dbReference type="NCBI Taxonomy" id="1076179"/>
    <lineage>
        <taxon>unclassified sequences</taxon>
        <taxon>metagenomes</taxon>
        <taxon>ecological metagenomes</taxon>
    </lineage>
</organism>
<keyword evidence="1" id="KW-0472">Membrane</keyword>
<accession>A0A645BYE1</accession>
<comment type="caution">
    <text evidence="2">The sequence shown here is derived from an EMBL/GenBank/DDBJ whole genome shotgun (WGS) entry which is preliminary data.</text>
</comment>
<sequence>MVLAAKAALNLLVVLPALVPLALVLAVLTGAGPVDGALLLLIAALVTVLVAELGLVTNLLWPVLDAPGDAIVVKQSVSVLVALLVGFAGSVLLSMVGLAAAPVIGSTGALLAMLVTVTTGAVALFAALRTWGIKAFTRLG</sequence>
<reference evidence="2" key="1">
    <citation type="submission" date="2019-08" db="EMBL/GenBank/DDBJ databases">
        <authorList>
            <person name="Kucharzyk K."/>
            <person name="Murdoch R.W."/>
            <person name="Higgins S."/>
            <person name="Loffler F."/>
        </authorList>
    </citation>
    <scope>NUCLEOTIDE SEQUENCE</scope>
</reference>
<name>A0A645BYE1_9ZZZZ</name>
<feature type="transmembrane region" description="Helical" evidence="1">
    <location>
        <begin position="76"/>
        <end position="101"/>
    </location>
</feature>
<feature type="transmembrane region" description="Helical" evidence="1">
    <location>
        <begin position="107"/>
        <end position="128"/>
    </location>
</feature>
<dbReference type="AlphaFoldDB" id="A0A645BYE1"/>
<proteinExistence type="predicted"/>
<evidence type="ECO:0000313" key="2">
    <source>
        <dbReference type="EMBL" id="MPM70389.1"/>
    </source>
</evidence>
<evidence type="ECO:0000256" key="1">
    <source>
        <dbReference type="SAM" id="Phobius"/>
    </source>
</evidence>